<evidence type="ECO:0000313" key="2">
    <source>
        <dbReference type="EMBL" id="MBB6082022.1"/>
    </source>
</evidence>
<evidence type="ECO:0000313" key="3">
    <source>
        <dbReference type="Proteomes" id="UP000541136"/>
    </source>
</evidence>
<evidence type="ECO:0000259" key="1">
    <source>
        <dbReference type="Pfam" id="PF03050"/>
    </source>
</evidence>
<reference evidence="2 3" key="1">
    <citation type="submission" date="2020-08" db="EMBL/GenBank/DDBJ databases">
        <title>Genomic Encyclopedia of Type Strains, Phase IV (KMG-IV): sequencing the most valuable type-strain genomes for metagenomic binning, comparative biology and taxonomic classification.</title>
        <authorList>
            <person name="Goeker M."/>
        </authorList>
    </citation>
    <scope>NUCLEOTIDE SEQUENCE [LARGE SCALE GENOMIC DNA]</scope>
    <source>
        <strain evidence="2 3">DSM 12141</strain>
    </source>
</reference>
<dbReference type="EMBL" id="JACHIB010000001">
    <property type="protein sequence ID" value="MBB6082022.1"/>
    <property type="molecule type" value="Genomic_DNA"/>
</dbReference>
<comment type="caution">
    <text evidence="2">The sequence shown here is derived from an EMBL/GenBank/DDBJ whole genome shotgun (WGS) entry which is preliminary data.</text>
</comment>
<dbReference type="PANTHER" id="PTHR33678">
    <property type="entry name" value="BLL1576 PROTEIN"/>
    <property type="match status" value="1"/>
</dbReference>
<gene>
    <name evidence="2" type="ORF">HNR28_000040</name>
</gene>
<proteinExistence type="predicted"/>
<name>A0A7W9TMF6_CASDE</name>
<dbReference type="InterPro" id="IPR004291">
    <property type="entry name" value="Transposase_IS66_central"/>
</dbReference>
<protein>
    <recommendedName>
        <fullName evidence="1">Transposase IS66 central domain-containing protein</fullName>
    </recommendedName>
</protein>
<dbReference type="InterPro" id="IPR052344">
    <property type="entry name" value="Transposase-related"/>
</dbReference>
<accession>A0A7W9TMF6</accession>
<dbReference type="AlphaFoldDB" id="A0A7W9TMF6"/>
<dbReference type="Pfam" id="PF03050">
    <property type="entry name" value="DDE_Tnp_IS66"/>
    <property type="match status" value="1"/>
</dbReference>
<feature type="domain" description="Transposase IS66 central" evidence="1">
    <location>
        <begin position="4"/>
        <end position="153"/>
    </location>
</feature>
<organism evidence="2 3">
    <name type="scientific">Castellaniella defragrans</name>
    <name type="common">Alcaligenes defragrans</name>
    <dbReference type="NCBI Taxonomy" id="75697"/>
    <lineage>
        <taxon>Bacteria</taxon>
        <taxon>Pseudomonadati</taxon>
        <taxon>Pseudomonadota</taxon>
        <taxon>Betaproteobacteria</taxon>
        <taxon>Burkholderiales</taxon>
        <taxon>Alcaligenaceae</taxon>
        <taxon>Castellaniella</taxon>
    </lineage>
</organism>
<sequence>MLGRTVLHADETPVQMLTPGAGKTQRAYLWAYTSTSYDSLRAVIYDFAPSRAGAHCRTFLQDWRGKLVTDDYSGYKAGFATGITELGCLAHARRKFHDLHVNHQSQIAAQALELFGGLYGVEREVAELPADERKRIRQQTAVPIANTLHQWRSPSASVYLTDRGRRGQWLTA</sequence>
<dbReference type="Proteomes" id="UP000541136">
    <property type="component" value="Unassembled WGS sequence"/>
</dbReference>
<dbReference type="PANTHER" id="PTHR33678:SF1">
    <property type="entry name" value="BLL1576 PROTEIN"/>
    <property type="match status" value="1"/>
</dbReference>